<accession>A0A0C2XGZ4</accession>
<keyword evidence="3" id="KW-1185">Reference proteome</keyword>
<dbReference type="STRING" id="686832.A0A0C2XGZ4"/>
<organism evidence="2 3">
    <name type="scientific">Hebeloma cylindrosporum</name>
    <dbReference type="NCBI Taxonomy" id="76867"/>
    <lineage>
        <taxon>Eukaryota</taxon>
        <taxon>Fungi</taxon>
        <taxon>Dikarya</taxon>
        <taxon>Basidiomycota</taxon>
        <taxon>Agaricomycotina</taxon>
        <taxon>Agaricomycetes</taxon>
        <taxon>Agaricomycetidae</taxon>
        <taxon>Agaricales</taxon>
        <taxon>Agaricineae</taxon>
        <taxon>Hymenogastraceae</taxon>
        <taxon>Hebeloma</taxon>
    </lineage>
</organism>
<feature type="domain" description="CxC5 like cysteine cluster associated with KDZ" evidence="1">
    <location>
        <begin position="113"/>
        <end position="169"/>
    </location>
</feature>
<dbReference type="OrthoDB" id="2956462at2759"/>
<gene>
    <name evidence="2" type="ORF">M413DRAFT_77411</name>
</gene>
<reference evidence="3" key="2">
    <citation type="submission" date="2015-01" db="EMBL/GenBank/DDBJ databases">
        <title>Evolutionary Origins and Diversification of the Mycorrhizal Mutualists.</title>
        <authorList>
            <consortium name="DOE Joint Genome Institute"/>
            <consortium name="Mycorrhizal Genomics Consortium"/>
            <person name="Kohler A."/>
            <person name="Kuo A."/>
            <person name="Nagy L.G."/>
            <person name="Floudas D."/>
            <person name="Copeland A."/>
            <person name="Barry K.W."/>
            <person name="Cichocki N."/>
            <person name="Veneault-Fourrey C."/>
            <person name="LaButti K."/>
            <person name="Lindquist E.A."/>
            <person name="Lipzen A."/>
            <person name="Lundell T."/>
            <person name="Morin E."/>
            <person name="Murat C."/>
            <person name="Riley R."/>
            <person name="Ohm R."/>
            <person name="Sun H."/>
            <person name="Tunlid A."/>
            <person name="Henrissat B."/>
            <person name="Grigoriev I.V."/>
            <person name="Hibbett D.S."/>
            <person name="Martin F."/>
        </authorList>
    </citation>
    <scope>NUCLEOTIDE SEQUENCE [LARGE SCALE GENOMIC DNA]</scope>
    <source>
        <strain evidence="3">h7</strain>
    </source>
</reference>
<evidence type="ECO:0000259" key="1">
    <source>
        <dbReference type="Pfam" id="PF18718"/>
    </source>
</evidence>
<evidence type="ECO:0000313" key="3">
    <source>
        <dbReference type="Proteomes" id="UP000053424"/>
    </source>
</evidence>
<evidence type="ECO:0000313" key="2">
    <source>
        <dbReference type="EMBL" id="KIM37113.1"/>
    </source>
</evidence>
<dbReference type="InterPro" id="IPR041539">
    <property type="entry name" value="CxC5"/>
</dbReference>
<name>A0A0C2XGZ4_HEBCY</name>
<dbReference type="Proteomes" id="UP000053424">
    <property type="component" value="Unassembled WGS sequence"/>
</dbReference>
<protein>
    <recommendedName>
        <fullName evidence="1">CxC5 like cysteine cluster associated with KDZ domain-containing protein</fullName>
    </recommendedName>
</protein>
<dbReference type="AlphaFoldDB" id="A0A0C2XGZ4"/>
<dbReference type="EMBL" id="KN831799">
    <property type="protein sequence ID" value="KIM37113.1"/>
    <property type="molecule type" value="Genomic_DNA"/>
</dbReference>
<reference evidence="2 3" key="1">
    <citation type="submission" date="2014-04" db="EMBL/GenBank/DDBJ databases">
        <authorList>
            <consortium name="DOE Joint Genome Institute"/>
            <person name="Kuo A."/>
            <person name="Gay G."/>
            <person name="Dore J."/>
            <person name="Kohler A."/>
            <person name="Nagy L.G."/>
            <person name="Floudas D."/>
            <person name="Copeland A."/>
            <person name="Barry K.W."/>
            <person name="Cichocki N."/>
            <person name="Veneault-Fourrey C."/>
            <person name="LaButti K."/>
            <person name="Lindquist E.A."/>
            <person name="Lipzen A."/>
            <person name="Lundell T."/>
            <person name="Morin E."/>
            <person name="Murat C."/>
            <person name="Sun H."/>
            <person name="Tunlid A."/>
            <person name="Henrissat B."/>
            <person name="Grigoriev I.V."/>
            <person name="Hibbett D.S."/>
            <person name="Martin F."/>
            <person name="Nordberg H.P."/>
            <person name="Cantor M.N."/>
            <person name="Hua S.X."/>
        </authorList>
    </citation>
    <scope>NUCLEOTIDE SEQUENCE [LARGE SCALE GENOMIC DNA]</scope>
    <source>
        <strain evidence="3">h7</strain>
    </source>
</reference>
<proteinExistence type="predicted"/>
<sequence>MATVVGLLAQLQVHPVLRYLTLDGITTFVRLITHLKRDIIQPQPVDESNPTTAPTVLPEPLTLFIGNALGIPADTMDDFWSILKDYAWEMPTVPLMQDDYDLFKQWGWRCGLTAVSIYPPDDGCPNLSCDNQIPLKKEYRKKAVVYTRSAGVQPAWNTSLYCPSKYHLYNNKPKAP</sequence>
<dbReference type="HOGENOM" id="CLU_074887_2_0_1"/>
<dbReference type="Pfam" id="PF18718">
    <property type="entry name" value="CxC5"/>
    <property type="match status" value="1"/>
</dbReference>